<evidence type="ECO:0008006" key="6">
    <source>
        <dbReference type="Google" id="ProtNLM"/>
    </source>
</evidence>
<dbReference type="EMBL" id="KB320851">
    <property type="protein sequence ID" value="ELW61914.1"/>
    <property type="molecule type" value="Genomic_DNA"/>
</dbReference>
<dbReference type="AlphaFoldDB" id="L9KHE5"/>
<accession>L9KHE5</accession>
<gene>
    <name evidence="4" type="ORF">TREES_T100017193</name>
</gene>
<dbReference type="Gene3D" id="3.10.20.90">
    <property type="entry name" value="Phosphatidylinositol 3-kinase Catalytic Subunit, Chain A, domain 1"/>
    <property type="match status" value="1"/>
</dbReference>
<protein>
    <recommendedName>
        <fullName evidence="6">Ubiquitin-fold modifier 1</fullName>
    </recommendedName>
</protein>
<feature type="region of interest" description="Disordered" evidence="3">
    <location>
        <begin position="1"/>
        <end position="47"/>
    </location>
</feature>
<proteinExistence type="predicted"/>
<dbReference type="InParanoid" id="L9KHE5"/>
<evidence type="ECO:0000256" key="1">
    <source>
        <dbReference type="ARBA" id="ARBA00022499"/>
    </source>
</evidence>
<name>L9KHE5_TUPCH</name>
<keyword evidence="2" id="KW-0833">Ubl conjugation pathway</keyword>
<keyword evidence="1" id="KW-1017">Isopeptide bond</keyword>
<organism evidence="4 5">
    <name type="scientific">Tupaia chinensis</name>
    <name type="common">Chinese tree shrew</name>
    <name type="synonym">Tupaia belangeri chinensis</name>
    <dbReference type="NCBI Taxonomy" id="246437"/>
    <lineage>
        <taxon>Eukaryota</taxon>
        <taxon>Metazoa</taxon>
        <taxon>Chordata</taxon>
        <taxon>Craniata</taxon>
        <taxon>Vertebrata</taxon>
        <taxon>Euteleostomi</taxon>
        <taxon>Mammalia</taxon>
        <taxon>Eutheria</taxon>
        <taxon>Euarchontoglires</taxon>
        <taxon>Scandentia</taxon>
        <taxon>Tupaiidae</taxon>
        <taxon>Tupaia</taxon>
    </lineage>
</organism>
<reference evidence="5" key="2">
    <citation type="journal article" date="2013" name="Nat. Commun.">
        <title>Genome of the Chinese tree shrew.</title>
        <authorList>
            <person name="Fan Y."/>
            <person name="Huang Z.Y."/>
            <person name="Cao C.C."/>
            <person name="Chen C.S."/>
            <person name="Chen Y.X."/>
            <person name="Fan D.D."/>
            <person name="He J."/>
            <person name="Hou H.L."/>
            <person name="Hu L."/>
            <person name="Hu X.T."/>
            <person name="Jiang X.T."/>
            <person name="Lai R."/>
            <person name="Lang Y.S."/>
            <person name="Liang B."/>
            <person name="Liao S.G."/>
            <person name="Mu D."/>
            <person name="Ma Y.Y."/>
            <person name="Niu Y.Y."/>
            <person name="Sun X.Q."/>
            <person name="Xia J.Q."/>
            <person name="Xiao J."/>
            <person name="Xiong Z.Q."/>
            <person name="Xu L."/>
            <person name="Yang L."/>
            <person name="Zhang Y."/>
            <person name="Zhao W."/>
            <person name="Zhao X.D."/>
            <person name="Zheng Y.T."/>
            <person name="Zhou J.M."/>
            <person name="Zhu Y.B."/>
            <person name="Zhang G.J."/>
            <person name="Wang J."/>
            <person name="Yao Y.G."/>
        </authorList>
    </citation>
    <scope>NUCLEOTIDE SEQUENCE [LARGE SCALE GENOMIC DNA]</scope>
</reference>
<keyword evidence="5" id="KW-1185">Reference proteome</keyword>
<dbReference type="GO" id="GO:0071569">
    <property type="term" value="P:protein ufmylation"/>
    <property type="evidence" value="ECO:0007669"/>
    <property type="project" value="InterPro"/>
</dbReference>
<evidence type="ECO:0000256" key="2">
    <source>
        <dbReference type="ARBA" id="ARBA00022786"/>
    </source>
</evidence>
<dbReference type="Pfam" id="PF03671">
    <property type="entry name" value="Ufm1"/>
    <property type="match status" value="1"/>
</dbReference>
<evidence type="ECO:0000256" key="3">
    <source>
        <dbReference type="SAM" id="MobiDB-lite"/>
    </source>
</evidence>
<dbReference type="InterPro" id="IPR005375">
    <property type="entry name" value="UFM1"/>
</dbReference>
<evidence type="ECO:0000313" key="4">
    <source>
        <dbReference type="EMBL" id="ELW61914.1"/>
    </source>
</evidence>
<sequence length="86" mass="8915">MPSTRIWSRFSGNALDNSNFGGPQRTEADVAQSRAGRPRLGGGSGVARGVGVLSVPESTPFTAVLKFAAEEAGDVTLDPSARRNIA</sequence>
<reference evidence="5" key="1">
    <citation type="submission" date="2012-07" db="EMBL/GenBank/DDBJ databases">
        <title>Genome of the Chinese tree shrew, a rising model animal genetically related to primates.</title>
        <authorList>
            <person name="Zhang G."/>
            <person name="Fan Y."/>
            <person name="Yao Y."/>
            <person name="Huang Z."/>
        </authorList>
    </citation>
    <scope>NUCLEOTIDE SEQUENCE [LARGE SCALE GENOMIC DNA]</scope>
</reference>
<evidence type="ECO:0000313" key="5">
    <source>
        <dbReference type="Proteomes" id="UP000011518"/>
    </source>
</evidence>
<dbReference type="eggNOG" id="KOG3483">
    <property type="taxonomic scope" value="Eukaryota"/>
</dbReference>
<feature type="compositionally biased region" description="Polar residues" evidence="3">
    <location>
        <begin position="1"/>
        <end position="21"/>
    </location>
</feature>
<dbReference type="Proteomes" id="UP000011518">
    <property type="component" value="Unassembled WGS sequence"/>
</dbReference>